<gene>
    <name evidence="1" type="ORF">OWV82_014423</name>
</gene>
<proteinExistence type="predicted"/>
<protein>
    <submittedName>
        <fullName evidence="1">S-adenosyl-L-methionine-dependent methyltransferases superfamily protein</fullName>
    </submittedName>
</protein>
<reference evidence="1 2" key="1">
    <citation type="journal article" date="2023" name="Science">
        <title>Complex scaffold remodeling in plant triterpene biosynthesis.</title>
        <authorList>
            <person name="De La Pena R."/>
            <person name="Hodgson H."/>
            <person name="Liu J.C."/>
            <person name="Stephenson M.J."/>
            <person name="Martin A.C."/>
            <person name="Owen C."/>
            <person name="Harkess A."/>
            <person name="Leebens-Mack J."/>
            <person name="Jimenez L.E."/>
            <person name="Osbourn A."/>
            <person name="Sattely E.S."/>
        </authorList>
    </citation>
    <scope>NUCLEOTIDE SEQUENCE [LARGE SCALE GENOMIC DNA]</scope>
    <source>
        <strain evidence="2">cv. JPN11</strain>
        <tissue evidence="1">Leaf</tissue>
    </source>
</reference>
<dbReference type="EMBL" id="CM051401">
    <property type="protein sequence ID" value="KAJ4712124.1"/>
    <property type="molecule type" value="Genomic_DNA"/>
</dbReference>
<name>A0ACC1XN54_MELAZ</name>
<evidence type="ECO:0000313" key="1">
    <source>
        <dbReference type="EMBL" id="KAJ4712124.1"/>
    </source>
</evidence>
<evidence type="ECO:0000313" key="2">
    <source>
        <dbReference type="Proteomes" id="UP001164539"/>
    </source>
</evidence>
<organism evidence="1 2">
    <name type="scientific">Melia azedarach</name>
    <name type="common">Chinaberry tree</name>
    <dbReference type="NCBI Taxonomy" id="155640"/>
    <lineage>
        <taxon>Eukaryota</taxon>
        <taxon>Viridiplantae</taxon>
        <taxon>Streptophyta</taxon>
        <taxon>Embryophyta</taxon>
        <taxon>Tracheophyta</taxon>
        <taxon>Spermatophyta</taxon>
        <taxon>Magnoliopsida</taxon>
        <taxon>eudicotyledons</taxon>
        <taxon>Gunneridae</taxon>
        <taxon>Pentapetalae</taxon>
        <taxon>rosids</taxon>
        <taxon>malvids</taxon>
        <taxon>Sapindales</taxon>
        <taxon>Meliaceae</taxon>
        <taxon>Melia</taxon>
    </lineage>
</organism>
<sequence length="618" mass="70497">MAMKGNSGENRTRGSMSLFIVVGLCCFFYILGAWQRSGFGKGDSIALEITKKTDCSILSNLNYETHHGGDAGRVDDSESTVHEFKPCDDRYIDYTPCQDQMRAMLFPRKNMNYRERHCPPPEEKLHCLIPAPKGYANPFRWPQSRDFVPYANAPYKSLTVEKAVQNWIQYEGNVFRFPGGGTQFPQGADAYIDELASVIPMDNGMVRTALDTGCGVASWGAYLFKKNVITMSFAPRDSHEAQVQFALERGVPAIIGVLGTIKLPYPARAFDMAHCSRCLIPWSANDGMYMMEVDRVLRPGGYWILSGPPINWRNNYQRWQRPVRELEEEQKKIEEIAKLLCWEKKQEKGETAVWQKRINYDYCQEQDSQPTMCESTYQEDVWYKKMEACVTPYPETTGLDKVVGGPWKSFPERLNAVAFRISSGSIPGITSETFQEDNRSWKKHVNAYKRINKILDSGRYRNIMDMNAGLGSFAAALESPKLWVMNVMPTIAEKDTLGVIYERGLIGIYHDWCEAFSTYPRTYDLIHANGIFSLYKDKCSAEDILLEMDRILRPEGAVIFREQVDVLTKVKKIVHGMRWNTKIVDHEDGPLVSEKILFAVKRYWVAGETNTTSSHQTG</sequence>
<keyword evidence="1" id="KW-0808">Transferase</keyword>
<accession>A0ACC1XN54</accession>
<keyword evidence="1" id="KW-0489">Methyltransferase</keyword>
<dbReference type="Proteomes" id="UP001164539">
    <property type="component" value="Chromosome 8"/>
</dbReference>
<comment type="caution">
    <text evidence="1">The sequence shown here is derived from an EMBL/GenBank/DDBJ whole genome shotgun (WGS) entry which is preliminary data.</text>
</comment>
<keyword evidence="2" id="KW-1185">Reference proteome</keyword>